<dbReference type="SUPFAM" id="SSF56925">
    <property type="entry name" value="OMPA-like"/>
    <property type="match status" value="1"/>
</dbReference>
<accession>A0A254T7B0</accession>
<dbReference type="InterPro" id="IPR011250">
    <property type="entry name" value="OMP/PagP_B-barrel"/>
</dbReference>
<comment type="subcellular location">
    <subcellularLocation>
        <location evidence="1">Cell outer membrane</location>
    </subcellularLocation>
</comment>
<dbReference type="InterPro" id="IPR003394">
    <property type="entry name" value="Porin_opacity"/>
</dbReference>
<dbReference type="Pfam" id="PF02462">
    <property type="entry name" value="Opacity"/>
    <property type="match status" value="1"/>
</dbReference>
<dbReference type="Gene3D" id="2.40.160.20">
    <property type="match status" value="1"/>
</dbReference>
<keyword evidence="6" id="KW-1185">Reference proteome</keyword>
<keyword evidence="3" id="KW-1134">Transmembrane beta strand</keyword>
<evidence type="ECO:0000256" key="2">
    <source>
        <dbReference type="ARBA" id="ARBA00009830"/>
    </source>
</evidence>
<dbReference type="EMBL" id="LSTO01000005">
    <property type="protein sequence ID" value="OWW18455.1"/>
    <property type="molecule type" value="Genomic_DNA"/>
</dbReference>
<evidence type="ECO:0000259" key="4">
    <source>
        <dbReference type="Pfam" id="PF02462"/>
    </source>
</evidence>
<evidence type="ECO:0000256" key="1">
    <source>
        <dbReference type="ARBA" id="ARBA00004442"/>
    </source>
</evidence>
<keyword evidence="3" id="KW-0812">Transmembrane</keyword>
<gene>
    <name evidence="5" type="ORF">AYR66_00430</name>
</gene>
<dbReference type="Proteomes" id="UP000197535">
    <property type="component" value="Unassembled WGS sequence"/>
</dbReference>
<comment type="similarity">
    <text evidence="2">Belongs to the opacity porin family.</text>
</comment>
<feature type="domain" description="Porin opacity type" evidence="4">
    <location>
        <begin position="33"/>
        <end position="190"/>
    </location>
</feature>
<evidence type="ECO:0000256" key="3">
    <source>
        <dbReference type="ARBA" id="ARBA00022452"/>
    </source>
</evidence>
<proteinExistence type="inferred from homology"/>
<keyword evidence="3" id="KW-0472">Membrane</keyword>
<dbReference type="GO" id="GO:0009279">
    <property type="term" value="C:cell outer membrane"/>
    <property type="evidence" value="ECO:0007669"/>
    <property type="project" value="UniProtKB-SubCell"/>
</dbReference>
<name>A0A254T7B0_9BURK</name>
<protein>
    <recommendedName>
        <fullName evidence="4">Porin opacity type domain-containing protein</fullName>
    </recommendedName>
</protein>
<sequence length="191" mass="21385">MTFRDVDWSARPLHPAPYYGLRYTHFFTTSPAWAVAVDYTHYKVYAKTDRTVLVQGLWNGSTVNTTAPLANYVQQFEISHGVNMLSINGIYRWQNLAIATGKLQPYAGIGLVYYWMHSESTVGGVFHETSYQSSGNGLQVLAGAQYKITPQVYAFAEAKFNRARADVNITDGQADTRLRTLHALVGLSYAF</sequence>
<dbReference type="GO" id="GO:0015288">
    <property type="term" value="F:porin activity"/>
    <property type="evidence" value="ECO:0007669"/>
    <property type="project" value="InterPro"/>
</dbReference>
<evidence type="ECO:0000313" key="5">
    <source>
        <dbReference type="EMBL" id="OWW18455.1"/>
    </source>
</evidence>
<comment type="caution">
    <text evidence="5">The sequence shown here is derived from an EMBL/GenBank/DDBJ whole genome shotgun (WGS) entry which is preliminary data.</text>
</comment>
<evidence type="ECO:0000313" key="6">
    <source>
        <dbReference type="Proteomes" id="UP000197535"/>
    </source>
</evidence>
<organism evidence="5 6">
    <name type="scientific">Noviherbaspirillum denitrificans</name>
    <dbReference type="NCBI Taxonomy" id="1968433"/>
    <lineage>
        <taxon>Bacteria</taxon>
        <taxon>Pseudomonadati</taxon>
        <taxon>Pseudomonadota</taxon>
        <taxon>Betaproteobacteria</taxon>
        <taxon>Burkholderiales</taxon>
        <taxon>Oxalobacteraceae</taxon>
        <taxon>Noviherbaspirillum</taxon>
    </lineage>
</organism>
<reference evidence="5 6" key="1">
    <citation type="submission" date="2016-02" db="EMBL/GenBank/DDBJ databases">
        <authorList>
            <person name="Wen L."/>
            <person name="He K."/>
            <person name="Yang H."/>
        </authorList>
    </citation>
    <scope>NUCLEOTIDE SEQUENCE [LARGE SCALE GENOMIC DNA]</scope>
    <source>
        <strain evidence="5 6">TSA40</strain>
    </source>
</reference>
<dbReference type="AlphaFoldDB" id="A0A254T7B0"/>